<dbReference type="InterPro" id="IPR005190">
    <property type="entry name" value="GlnE_rpt_dom"/>
</dbReference>
<evidence type="ECO:0000256" key="6">
    <source>
        <dbReference type="ARBA" id="ARBA00023268"/>
    </source>
</evidence>
<dbReference type="CDD" id="cd05401">
    <property type="entry name" value="NT_GlnE_GlnD_like"/>
    <property type="match status" value="2"/>
</dbReference>
<reference evidence="9 10" key="1">
    <citation type="journal article" date="2018" name="Syst. Appl. Microbiol.">
        <title>Abditibacterium utsteinense sp. nov., the first cultivated member of candidate phylum FBP, isolated from ice-free Antarctic soil samples.</title>
        <authorList>
            <person name="Tahon G."/>
            <person name="Tytgat B."/>
            <person name="Lebbe L."/>
            <person name="Carlier A."/>
            <person name="Willems A."/>
        </authorList>
    </citation>
    <scope>NUCLEOTIDE SEQUENCE [LARGE SCALE GENOMIC DNA]</scope>
    <source>
        <strain evidence="9 10">LMG 29911</strain>
    </source>
</reference>
<feature type="domain" description="PII-uridylyltransferase/Glutamine-synthetase adenylyltransferase" evidence="8">
    <location>
        <begin position="841"/>
        <end position="985"/>
    </location>
</feature>
<evidence type="ECO:0000256" key="2">
    <source>
        <dbReference type="ARBA" id="ARBA00022695"/>
    </source>
</evidence>
<dbReference type="InParanoid" id="A0A2S8SQX1"/>
<feature type="domain" description="Glutamate-ammonia ligase adenylyltransferase repeated" evidence="7">
    <location>
        <begin position="99"/>
        <end position="320"/>
    </location>
</feature>
<evidence type="ECO:0000256" key="1">
    <source>
        <dbReference type="ARBA" id="ARBA00022679"/>
    </source>
</evidence>
<gene>
    <name evidence="9" type="ORF">B1R32_11415</name>
</gene>
<proteinExistence type="predicted"/>
<evidence type="ECO:0000259" key="7">
    <source>
        <dbReference type="Pfam" id="PF03710"/>
    </source>
</evidence>
<dbReference type="GO" id="GO:0005829">
    <property type="term" value="C:cytosol"/>
    <property type="evidence" value="ECO:0007669"/>
    <property type="project" value="TreeGrafter"/>
</dbReference>
<keyword evidence="9" id="KW-0436">Ligase</keyword>
<name>A0A2S8SQX1_9BACT</name>
<dbReference type="GO" id="GO:0005524">
    <property type="term" value="F:ATP binding"/>
    <property type="evidence" value="ECO:0007669"/>
    <property type="project" value="UniProtKB-KW"/>
</dbReference>
<dbReference type="Gene3D" id="1.20.120.330">
    <property type="entry name" value="Nucleotidyltransferases domain 2"/>
    <property type="match status" value="2"/>
</dbReference>
<dbReference type="PANTHER" id="PTHR30621">
    <property type="entry name" value="GLUTAMINE SYNTHETASE ADENYLYLTRANSFERASE"/>
    <property type="match status" value="1"/>
</dbReference>
<dbReference type="AlphaFoldDB" id="A0A2S8SQX1"/>
<dbReference type="Pfam" id="PF08335">
    <property type="entry name" value="GlnD_UR_UTase"/>
    <property type="match status" value="2"/>
</dbReference>
<feature type="domain" description="Glutamate-ammonia ligase adenylyltransferase repeated" evidence="7">
    <location>
        <begin position="585"/>
        <end position="817"/>
    </location>
</feature>
<dbReference type="Pfam" id="PF03710">
    <property type="entry name" value="GlnE"/>
    <property type="match status" value="2"/>
</dbReference>
<dbReference type="RefSeq" id="WP_106380605.1">
    <property type="nucleotide sequence ID" value="NZ_NIGF01000014.1"/>
</dbReference>
<protein>
    <submittedName>
        <fullName evidence="9">Glutamate-ammonia-ligase adenylyltransferase</fullName>
    </submittedName>
</protein>
<dbReference type="InterPro" id="IPR043519">
    <property type="entry name" value="NT_sf"/>
</dbReference>
<dbReference type="Gene3D" id="3.30.460.10">
    <property type="entry name" value="Beta Polymerase, domain 2"/>
    <property type="match status" value="2"/>
</dbReference>
<keyword evidence="4" id="KW-0067">ATP-binding</keyword>
<keyword evidence="10" id="KW-1185">Reference proteome</keyword>
<evidence type="ECO:0000256" key="3">
    <source>
        <dbReference type="ARBA" id="ARBA00022741"/>
    </source>
</evidence>
<evidence type="ECO:0000313" key="10">
    <source>
        <dbReference type="Proteomes" id="UP000237684"/>
    </source>
</evidence>
<dbReference type="SUPFAM" id="SSF81593">
    <property type="entry name" value="Nucleotidyltransferase substrate binding subunit/domain"/>
    <property type="match status" value="2"/>
</dbReference>
<comment type="caution">
    <text evidence="9">The sequence shown here is derived from an EMBL/GenBank/DDBJ whole genome shotgun (WGS) entry which is preliminary data.</text>
</comment>
<dbReference type="GO" id="GO:0000820">
    <property type="term" value="P:regulation of glutamine family amino acid metabolic process"/>
    <property type="evidence" value="ECO:0007669"/>
    <property type="project" value="TreeGrafter"/>
</dbReference>
<dbReference type="PANTHER" id="PTHR30621:SF0">
    <property type="entry name" value="BIFUNCTIONAL GLUTAMINE SYNTHETASE ADENYLYLTRANSFERASE_ADENYLYL-REMOVING ENZYME"/>
    <property type="match status" value="1"/>
</dbReference>
<keyword evidence="3" id="KW-0547">Nucleotide-binding</keyword>
<dbReference type="EMBL" id="NIGF01000014">
    <property type="protein sequence ID" value="PQV63190.1"/>
    <property type="molecule type" value="Genomic_DNA"/>
</dbReference>
<keyword evidence="2 9" id="KW-0548">Nucleotidyltransferase</keyword>
<dbReference type="OrthoDB" id="9759366at2"/>
<dbReference type="InterPro" id="IPR013546">
    <property type="entry name" value="PII_UdlTrfase/GS_AdlTrfase"/>
</dbReference>
<dbReference type="InterPro" id="IPR023057">
    <property type="entry name" value="GlnE"/>
</dbReference>
<keyword evidence="6" id="KW-0511">Multifunctional enzyme</keyword>
<organism evidence="9 10">
    <name type="scientific">Abditibacterium utsteinense</name>
    <dbReference type="NCBI Taxonomy" id="1960156"/>
    <lineage>
        <taxon>Bacteria</taxon>
        <taxon>Pseudomonadati</taxon>
        <taxon>Abditibacteriota</taxon>
        <taxon>Abditibacteriia</taxon>
        <taxon>Abditibacteriales</taxon>
        <taxon>Abditibacteriaceae</taxon>
        <taxon>Abditibacterium</taxon>
    </lineage>
</organism>
<dbReference type="GO" id="GO:0016874">
    <property type="term" value="F:ligase activity"/>
    <property type="evidence" value="ECO:0007669"/>
    <property type="project" value="UniProtKB-KW"/>
</dbReference>
<evidence type="ECO:0000256" key="5">
    <source>
        <dbReference type="ARBA" id="ARBA00022842"/>
    </source>
</evidence>
<sequence>MSFSSQFFSPSPDTQTLHFALHALGFPDAPRAEKLLRSLTKNEGETFALGEFFDDLLENLSRSAEPMRALLNFSNLCDRVPDRASFFVELKENPAARLRLAQLFSWSQTLSDSVIRNPDALQLVFQGAAPLSRPQLRGMARLQLGNLSGKAAFDALRKFRRAQFVRIGLLDLEGDSWRDARDFSLVVRQISDLAQVVLECALDVICDGKTDGFCILIMGKGGARELNYSSDVDLIFLHDGRADAAQIGQKLVKELSEISAAGQLYRVDMRLRPDGGNGALVTPFGYALSYYESYAAAWEWQALIKARVVAGDARLGRRFRKFTRQITWARRADDGHLREVFEMKKRSEKTADGMDARNLKSGPGGIRDAEWIVQQLQMMIGPSHPRARAKSTLRALEVLDEMDALSPEETRSLREGYLWLRVAEHRLQLWNEQAIRVLPTKNEDKAALARRLGCAWRGEAASRFLDEEHAHFAGAIRALCERLFWTFAHSEDDGVAEIESLLPEKTRDKTQIARLNRLAHGTSSRPLPSPLSRQIRAALPGAMRGLNRAANVEKALTNFENLCEASGNRLSLLRSLDASPRLCDALWTILGGAQTLAQTLIHAPQLLDLAANRTLLSRPKSPEEARADCRDYCLAFRDRKAALRRFRGRELLRIGLRDLVMDAPPHEITGEIALLAGACLDLACDEIRGVLRPDEHQIAFSVIGMGKFGGVEMHYGSDCDVVFAFSAPPNSPSATSVAARFAEQLIAFSGERTEDGAGFPLDARLRPYGSSGALASSLVAFEEYFENEKSGFAAWERQALTRARFAAGDGAVGARFMALARGAAFPAEWKAAWSEELKHVKSRVENERASKGATKNQVFDLKLGPGGLSDIEWSAQWLAMKHGAKFPNLQTPNTRRQLLAAREAGVLAPDEYQVLEDAYTWLRRAELRLQIAREGAASGVKRGSDDAALWARALFPGLKNGEATERFEGEWTAHTQRARQVFERVCDVI</sequence>
<dbReference type="GO" id="GO:0008882">
    <property type="term" value="F:[glutamate-ammonia-ligase] adenylyltransferase activity"/>
    <property type="evidence" value="ECO:0007669"/>
    <property type="project" value="InterPro"/>
</dbReference>
<keyword evidence="1 9" id="KW-0808">Transferase</keyword>
<keyword evidence="5" id="KW-0460">Magnesium</keyword>
<evidence type="ECO:0000313" key="9">
    <source>
        <dbReference type="EMBL" id="PQV63190.1"/>
    </source>
</evidence>
<dbReference type="SUPFAM" id="SSF81301">
    <property type="entry name" value="Nucleotidyltransferase"/>
    <property type="match status" value="2"/>
</dbReference>
<evidence type="ECO:0000259" key="8">
    <source>
        <dbReference type="Pfam" id="PF08335"/>
    </source>
</evidence>
<feature type="domain" description="PII-uridylyltransferase/Glutamine-synthetase adenylyltransferase" evidence="8">
    <location>
        <begin position="343"/>
        <end position="484"/>
    </location>
</feature>
<evidence type="ECO:0000256" key="4">
    <source>
        <dbReference type="ARBA" id="ARBA00022840"/>
    </source>
</evidence>
<accession>A0A2S8SQX1</accession>
<dbReference type="Proteomes" id="UP000237684">
    <property type="component" value="Unassembled WGS sequence"/>
</dbReference>